<evidence type="ECO:0000313" key="1">
    <source>
        <dbReference type="EMBL" id="KAB7885272.1"/>
    </source>
</evidence>
<dbReference type="EMBL" id="WFKJ01000010">
    <property type="protein sequence ID" value="KAB7891973.1"/>
    <property type="molecule type" value="Genomic_DNA"/>
</dbReference>
<dbReference type="PANTHER" id="PTHR30203">
    <property type="entry name" value="OUTER MEMBRANE CATION EFFLUX PROTEIN"/>
    <property type="match status" value="1"/>
</dbReference>
<sequence>MIYRSLLVTSLLISSSFSLELDKLDITNQNKLTLEQVVNLSLINDSWIIGNKYAQEAIESNSISIASYADPKITIGALNLPTDGFDFNQEGMTQLKIGVSQMFPRGDSLEIKQEQLKLKASQFPYQREDRKSKLTAKISQLWLNAYKAQESISLIKNNLFLFERLIDVAESSYSTTIGRSKQQDIIRAQLELTKLDDKITVLKQNKDEFLSKISEWLYTFSDGENVFKYSNLTLPKELPNIKMINKATLNSNINSQTLITIFSEHPSIKNIDQKIKSVSKGVLLSKEKYKPQFGVNTSYGYRGDDLMGKSRSDLLSIGVSFDIPIFTKNKQDKELQTAILNLKSVKTEKFTQLRKHVASFENTKVNLLRLKDRYSIYKNKLIPQINEEVEATLTAYTNDEGDFADVVRSRITQLNAKIDMLNINVEIQKNIINYNYLFATNAEEIINTVGKEGSNL</sequence>
<dbReference type="Gene3D" id="1.20.1600.10">
    <property type="entry name" value="Outer membrane efflux proteins (OEP)"/>
    <property type="match status" value="1"/>
</dbReference>
<dbReference type="EMBL" id="WFKK01000061">
    <property type="protein sequence ID" value="KAB7885272.1"/>
    <property type="molecule type" value="Genomic_DNA"/>
</dbReference>
<dbReference type="AlphaFoldDB" id="A0A6L4WNQ7"/>
<dbReference type="GO" id="GO:0015562">
    <property type="term" value="F:efflux transmembrane transporter activity"/>
    <property type="evidence" value="ECO:0007669"/>
    <property type="project" value="InterPro"/>
</dbReference>
<reference evidence="3 4" key="1">
    <citation type="submission" date="2019-10" db="EMBL/GenBank/DDBJ databases">
        <title>Poseidonibacter ostreae sp. nov., isolated from the gut of the Ostrea denselamellosa.</title>
        <authorList>
            <person name="Choi A."/>
        </authorList>
    </citation>
    <scope>NUCLEOTIDE SEQUENCE [LARGE SCALE GENOMIC DNA]</scope>
    <source>
        <strain evidence="1 4">SJOD-M-33</strain>
        <strain evidence="2 3">SJOD-M-5</strain>
    </source>
</reference>
<dbReference type="SUPFAM" id="SSF56954">
    <property type="entry name" value="Outer membrane efflux proteins (OEP)"/>
    <property type="match status" value="1"/>
</dbReference>
<dbReference type="PANTHER" id="PTHR30203:SF23">
    <property type="entry name" value="OUTER MEMBRANE EFFLUX PROTEIN"/>
    <property type="match status" value="1"/>
</dbReference>
<dbReference type="Proteomes" id="UP000472839">
    <property type="component" value="Unassembled WGS sequence"/>
</dbReference>
<proteinExistence type="predicted"/>
<evidence type="ECO:0000313" key="2">
    <source>
        <dbReference type="EMBL" id="KAB7891973.1"/>
    </source>
</evidence>
<dbReference type="Proteomes" id="UP000461010">
    <property type="component" value="Unassembled WGS sequence"/>
</dbReference>
<organism evidence="1 4">
    <name type="scientific">Poseidonibacter ostreae</name>
    <dbReference type="NCBI Taxonomy" id="2654171"/>
    <lineage>
        <taxon>Bacteria</taxon>
        <taxon>Pseudomonadati</taxon>
        <taxon>Campylobacterota</taxon>
        <taxon>Epsilonproteobacteria</taxon>
        <taxon>Campylobacterales</taxon>
        <taxon>Arcobacteraceae</taxon>
        <taxon>Poseidonibacter</taxon>
    </lineage>
</organism>
<dbReference type="InterPro" id="IPR010131">
    <property type="entry name" value="MdtP/NodT-like"/>
</dbReference>
<gene>
    <name evidence="2" type="ORF">GBG18_05135</name>
    <name evidence="1" type="ORF">GBG19_14370</name>
</gene>
<evidence type="ECO:0000313" key="4">
    <source>
        <dbReference type="Proteomes" id="UP000472839"/>
    </source>
</evidence>
<evidence type="ECO:0000313" key="3">
    <source>
        <dbReference type="Proteomes" id="UP000461010"/>
    </source>
</evidence>
<keyword evidence="3" id="KW-1185">Reference proteome</keyword>
<dbReference type="RefSeq" id="WP_152189005.1">
    <property type="nucleotide sequence ID" value="NZ_WFKI01000050.1"/>
</dbReference>
<protein>
    <submittedName>
        <fullName evidence="1">Transporter</fullName>
    </submittedName>
</protein>
<comment type="caution">
    <text evidence="1">The sequence shown here is derived from an EMBL/GenBank/DDBJ whole genome shotgun (WGS) entry which is preliminary data.</text>
</comment>
<name>A0A6L4WNQ7_9BACT</name>
<accession>A0A6L4WNQ7</accession>